<dbReference type="InterPro" id="IPR052511">
    <property type="entry name" value="ATP-dep_Helicase"/>
</dbReference>
<protein>
    <submittedName>
        <fullName evidence="4">Helicase</fullName>
    </submittedName>
</protein>
<dbReference type="Pfam" id="PF13091">
    <property type="entry name" value="PLDc_2"/>
    <property type="match status" value="1"/>
</dbReference>
<organism evidence="4 5">
    <name type="scientific">Kocuria rosea subsp. polaris</name>
    <dbReference type="NCBI Taxonomy" id="136273"/>
    <lineage>
        <taxon>Bacteria</taxon>
        <taxon>Bacillati</taxon>
        <taxon>Actinomycetota</taxon>
        <taxon>Actinomycetes</taxon>
        <taxon>Micrococcales</taxon>
        <taxon>Micrococcaceae</taxon>
        <taxon>Kocuria</taxon>
    </lineage>
</organism>
<dbReference type="GO" id="GO:0005524">
    <property type="term" value="F:ATP binding"/>
    <property type="evidence" value="ECO:0007669"/>
    <property type="project" value="InterPro"/>
</dbReference>
<dbReference type="Pfam" id="PF00271">
    <property type="entry name" value="Helicase_C"/>
    <property type="match status" value="1"/>
</dbReference>
<dbReference type="PROSITE" id="PS50035">
    <property type="entry name" value="PLD"/>
    <property type="match status" value="1"/>
</dbReference>
<reference evidence="4 5" key="1">
    <citation type="journal article" date="2003" name="Int. J. Syst. Evol. Microbiol.">
        <title>Kocuria polaris sp. nov., an orange-pigmented psychrophilic bacterium isolated from an Antarctic cyanobacterial mat sample.</title>
        <authorList>
            <person name="Reddy G.S."/>
            <person name="Prakash J.S."/>
            <person name="Prabahar V."/>
            <person name="Matsumoto G.I."/>
            <person name="Stackebrandt E."/>
            <person name="Shivaji S."/>
        </authorList>
    </citation>
    <scope>NUCLEOTIDE SEQUENCE [LARGE SCALE GENOMIC DNA]</scope>
    <source>
        <strain evidence="4 5">CMS 76or</strain>
    </source>
</reference>
<dbReference type="InterPro" id="IPR006935">
    <property type="entry name" value="Helicase/UvrB_N"/>
</dbReference>
<dbReference type="InterPro" id="IPR001736">
    <property type="entry name" value="PLipase_D/transphosphatidylase"/>
</dbReference>
<dbReference type="InterPro" id="IPR025202">
    <property type="entry name" value="PLD-like_dom"/>
</dbReference>
<dbReference type="PANTHER" id="PTHR47962:SF7">
    <property type="entry name" value="MITOCHONDRIAL ATP-DEPENDENT HELICASE IRC3-RELATED"/>
    <property type="match status" value="1"/>
</dbReference>
<dbReference type="PROSITE" id="PS51192">
    <property type="entry name" value="HELICASE_ATP_BIND_1"/>
    <property type="match status" value="1"/>
</dbReference>
<evidence type="ECO:0000259" key="2">
    <source>
        <dbReference type="PROSITE" id="PS51192"/>
    </source>
</evidence>
<dbReference type="GO" id="GO:0016887">
    <property type="term" value="F:ATP hydrolysis activity"/>
    <property type="evidence" value="ECO:0007669"/>
    <property type="project" value="TreeGrafter"/>
</dbReference>
<dbReference type="AlphaFoldDB" id="A0A0A6VVS0"/>
<dbReference type="Gene3D" id="3.40.50.300">
    <property type="entry name" value="P-loop containing nucleotide triphosphate hydrolases"/>
    <property type="match status" value="2"/>
</dbReference>
<evidence type="ECO:0000313" key="4">
    <source>
        <dbReference type="EMBL" id="KHD98243.1"/>
    </source>
</evidence>
<evidence type="ECO:0000313" key="5">
    <source>
        <dbReference type="Proteomes" id="UP000030466"/>
    </source>
</evidence>
<dbReference type="CDD" id="cd18032">
    <property type="entry name" value="DEXHc_RE_I_III_res"/>
    <property type="match status" value="1"/>
</dbReference>
<gene>
    <name evidence="4" type="ORF">GY22_03980</name>
</gene>
<evidence type="ECO:0000259" key="1">
    <source>
        <dbReference type="PROSITE" id="PS50035"/>
    </source>
</evidence>
<dbReference type="SUPFAM" id="SSF56024">
    <property type="entry name" value="Phospholipase D/nuclease"/>
    <property type="match status" value="1"/>
</dbReference>
<dbReference type="GO" id="GO:0006793">
    <property type="term" value="P:phosphorus metabolic process"/>
    <property type="evidence" value="ECO:0007669"/>
    <property type="project" value="UniProtKB-ARBA"/>
</dbReference>
<accession>A0A0A6VVS0</accession>
<dbReference type="InterPro" id="IPR014001">
    <property type="entry name" value="Helicase_ATP-bd"/>
</dbReference>
<keyword evidence="4" id="KW-0347">Helicase</keyword>
<dbReference type="CDD" id="cd18799">
    <property type="entry name" value="SF2_C_EcoAI-like"/>
    <property type="match status" value="1"/>
</dbReference>
<comment type="caution">
    <text evidence="4">The sequence shown here is derived from an EMBL/GenBank/DDBJ whole genome shotgun (WGS) entry which is preliminary data.</text>
</comment>
<dbReference type="InterPro" id="IPR027417">
    <property type="entry name" value="P-loop_NTPase"/>
</dbReference>
<keyword evidence="4" id="KW-0378">Hydrolase</keyword>
<dbReference type="CDD" id="cd09203">
    <property type="entry name" value="PLDc_N_DEXD_b1"/>
    <property type="match status" value="1"/>
</dbReference>
<dbReference type="GO" id="GO:0004386">
    <property type="term" value="F:helicase activity"/>
    <property type="evidence" value="ECO:0007669"/>
    <property type="project" value="UniProtKB-KW"/>
</dbReference>
<dbReference type="PANTHER" id="PTHR47962">
    <property type="entry name" value="ATP-DEPENDENT HELICASE LHR-RELATED-RELATED"/>
    <property type="match status" value="1"/>
</dbReference>
<dbReference type="Pfam" id="PF11907">
    <property type="entry name" value="DUF3427"/>
    <property type="match status" value="1"/>
</dbReference>
<keyword evidence="4" id="KW-0547">Nucleotide-binding</keyword>
<dbReference type="Pfam" id="PF04851">
    <property type="entry name" value="ResIII"/>
    <property type="match status" value="1"/>
</dbReference>
<dbReference type="SMART" id="SM00487">
    <property type="entry name" value="DEXDc"/>
    <property type="match status" value="1"/>
</dbReference>
<evidence type="ECO:0000259" key="3">
    <source>
        <dbReference type="PROSITE" id="PS51194"/>
    </source>
</evidence>
<feature type="domain" description="PLD phosphodiesterase" evidence="1">
    <location>
        <begin position="209"/>
        <end position="240"/>
    </location>
</feature>
<dbReference type="Gene3D" id="3.30.870.10">
    <property type="entry name" value="Endonuclease Chain A"/>
    <property type="match status" value="1"/>
</dbReference>
<proteinExistence type="predicted"/>
<name>A0A0A6VVS0_KOCRO</name>
<keyword evidence="4" id="KW-0067">ATP-binding</keyword>
<feature type="domain" description="Helicase C-terminal" evidence="3">
    <location>
        <begin position="541"/>
        <end position="705"/>
    </location>
</feature>
<feature type="domain" description="Helicase ATP-binding" evidence="2">
    <location>
        <begin position="326"/>
        <end position="467"/>
    </location>
</feature>
<dbReference type="GO" id="GO:0003677">
    <property type="term" value="F:DNA binding"/>
    <property type="evidence" value="ECO:0007669"/>
    <property type="project" value="InterPro"/>
</dbReference>
<keyword evidence="5" id="KW-1185">Reference proteome</keyword>
<sequence length="1059" mass="117972">MGQSQNANVDRLSPGLYELLEDSVLAMELTELPEGTAALDTVDPADTPHVLARYLNDHILFHLEAVPAANRVDEANRILAAVNDGMRNPACISEGPRQLVAIAPRVGAAARKPATPLSDAALLTNTPHEPQVGREIAKELESADRVDLLIAFVKWSGLHVMDKELQSLKDRGIPFRVLTTVYMGASDAKAINALARKYGAEVRVSYETRNTRLHAKAWMFHRKTGFSTAYVGSSNLSHAAMLDGLEWNVRLSSVATPALLHKFEATFESYWASESFESYNPDDDGERLARALAEGGGRVSSEVSIAHLDVQPYPYQAQMLQELEAERVIHDRHRNLVVAATGTGKTILAALDYRRLQAGTPGELSLLFVAHRREILEQARQTYATVLRDGAFGELMVDGYQPVRGKHVFASIQSLNAKSLDRFAPESFDVVVIDEFHHADAPTYRKIIEHFQPQELLGLTATPERGDGVNVAEKFFGGRIASELRLWDALDQQLLTPFHYFGVSDGVDLSSLQFRRGRYEDKELDAVYTGNDARTAKVLQALNDKVLDPHRMKAIGFCVSVKHAEYMARKFTAAGLPSAALSGESSSDERRTALKSLQLGELRAVFAVDLFNEGLDIPQVDTILMLRPTQSSTLFLQQLGRGLRLAPDKTVLTVLDFIGFQHREFRFDLKYRAVTGSSRTRLAKDLEEGFSFLPSGTQVVFDTVAQSVVLDNVKRQLRLTTRQVVDEIRDLAAQQPSPESYTLRQYLTDSLSEASDIYRRNKFDGRPTTWNTLRRAGGLVPDVLWPAEDQETEVLVLLQRAKAFLNVDDPARLRCYEDLLRPDAPPVLSLPLREQRIARMLYYSFWPQGRKSGGPGELESGLRLLRSHAILRNELTQLIDVTADGARNLPRSLGQDYADIPLQTHAHYTREELLAGLGMGEEGQRTPGTVREGVSWIPSSRCEALLVTLHKSEKDFSPNTMYKDYAVSETLFHWESQNQTTPESAAGQRYQHHTVQNSHIMLFVRESPTQEAGTSPYVFLGPVDYVSHEGSKPMSIIWKLRRPMPSPVFSAASTVAPLS</sequence>
<dbReference type="SMART" id="SM00490">
    <property type="entry name" value="HELICc"/>
    <property type="match status" value="1"/>
</dbReference>
<dbReference type="EMBL" id="JSUH01000003">
    <property type="protein sequence ID" value="KHD98243.1"/>
    <property type="molecule type" value="Genomic_DNA"/>
</dbReference>
<dbReference type="Proteomes" id="UP000030466">
    <property type="component" value="Unassembled WGS sequence"/>
</dbReference>
<dbReference type="SUPFAM" id="SSF52540">
    <property type="entry name" value="P-loop containing nucleoside triphosphate hydrolases"/>
    <property type="match status" value="1"/>
</dbReference>
<dbReference type="InterPro" id="IPR021835">
    <property type="entry name" value="DUF3427"/>
</dbReference>
<dbReference type="InterPro" id="IPR001650">
    <property type="entry name" value="Helicase_C-like"/>
</dbReference>
<dbReference type="PROSITE" id="PS51194">
    <property type="entry name" value="HELICASE_CTER"/>
    <property type="match status" value="1"/>
</dbReference>